<dbReference type="InterPro" id="IPR047554">
    <property type="entry name" value="BICC1_KH-I_rpt2"/>
</dbReference>
<gene>
    <name evidence="7" type="primary">LOC116296748</name>
</gene>
<dbReference type="Gene3D" id="3.30.1370.10">
    <property type="entry name" value="K Homology domain, type 1"/>
    <property type="match status" value="1"/>
</dbReference>
<evidence type="ECO:0000259" key="5">
    <source>
        <dbReference type="PROSITE" id="PS50105"/>
    </source>
</evidence>
<dbReference type="PROSITE" id="PS50105">
    <property type="entry name" value="SAM_DOMAIN"/>
    <property type="match status" value="1"/>
</dbReference>
<name>A0A6P8I6L1_ACTTE</name>
<dbReference type="InterPro" id="IPR001660">
    <property type="entry name" value="SAM"/>
</dbReference>
<sequence>MRMATDPESCDEETDINENDVFDERDPAFIDERFRVDRRKLEQMLQAAEEGIGETGEEFFRKIMGETATTITWPSKLKIGAKSKKDPHIKITGLPESVKLAKDRVMAVLDTKSNRVTLKMDVSHTDHSHIIGKGGYNIKKVMQDTGCHIHFPDSNRGSSTDKSNQVSIAGQPLGVEAARQQIRDMLPLVLSFELPLGSRGPIDNNSGIIQHISQTCNVNITFKHRPRSGNQTVILRGSQQSIPGIKDAVSRLVEYFTGNIVSTVPVNMQIDIAPQHHLFIIGRNGSNIKHITTQTGAHLSFPDPNSSHRKGAVFLSGTVDSVICARTLLLECLPLVLMFDLREEDGDVDSAKLTRIMDDYNVFVSVKPKPKQPSKSVIIKSAERNAKNIYLARMEILGVDKNQNRASSPIYSSIISPSSDRSFYSGTTEYSSSPPSPTYSYPYNGLVSAIGQVSSSSSSSWFSSSDSSKGISTMVGGGVTSPPFSFKPTTPPPPPPPGLGPPNSMGSPVVSTASANIRDFSVSPTGSYTSIESSNGSSSAPSGKPPSPIGHRTSSPPGFRSPSPIGPPGFNSRSPVMDQRDSPILGGSGSVSPRSPTAGSPSLQEEGLLINFQSDSEGRMFSRTSSGSSGSGIASDQQTVEILSGTKNISFHTSDDDKNSFSSSLRSSLFNKLQLNNHSLPIDEYERKKELASIAMQKKVQFTEVRVPTDTWSGLGFSKSMPESAIKQLLEFKSRNKGNMLPYNGPVNGTLPENPLPLSSLETTSRETRSNSTSMYEQTSTQRGQHSDNFSPTVGERRNTYPFPSPPLSDLEKLLEKLGLMKYYNIFQEQEVDWQTFLTLTDDDLKELGVTTFGARRKLLLAIAELKKSPMDVFTELSTPVNPLPFHRKLPMDVASHSGRW</sequence>
<dbReference type="Pfam" id="PF22985">
    <property type="entry name" value="KH_BICC1"/>
    <property type="match status" value="2"/>
</dbReference>
<evidence type="ECO:0000313" key="7">
    <source>
        <dbReference type="RefSeq" id="XP_031560672.1"/>
    </source>
</evidence>
<dbReference type="CDD" id="cd22420">
    <property type="entry name" value="KH-I_BICC1_rpt1"/>
    <property type="match status" value="1"/>
</dbReference>
<dbReference type="Pfam" id="PF00013">
    <property type="entry name" value="KH_1"/>
    <property type="match status" value="2"/>
</dbReference>
<keyword evidence="6" id="KW-1185">Reference proteome</keyword>
<evidence type="ECO:0000256" key="4">
    <source>
        <dbReference type="SAM" id="MobiDB-lite"/>
    </source>
</evidence>
<dbReference type="FunCoup" id="A0A6P8I6L1">
    <property type="interactions" value="538"/>
</dbReference>
<evidence type="ECO:0000256" key="1">
    <source>
        <dbReference type="ARBA" id="ARBA00007662"/>
    </source>
</evidence>
<comment type="similarity">
    <text evidence="1">Belongs to the BicC family.</text>
</comment>
<dbReference type="InterPro" id="IPR004088">
    <property type="entry name" value="KH_dom_type_1"/>
</dbReference>
<dbReference type="CDD" id="cd22421">
    <property type="entry name" value="KH-I_BICC1_rpt2"/>
    <property type="match status" value="1"/>
</dbReference>
<reference evidence="7" key="1">
    <citation type="submission" date="2025-08" db="UniProtKB">
        <authorList>
            <consortium name="RefSeq"/>
        </authorList>
    </citation>
    <scope>IDENTIFICATION</scope>
    <source>
        <tissue evidence="7">Tentacle</tissue>
    </source>
</reference>
<dbReference type="PROSITE" id="PS50084">
    <property type="entry name" value="KH_TYPE_1"/>
    <property type="match status" value="2"/>
</dbReference>
<keyword evidence="3" id="KW-0694">RNA-binding</keyword>
<dbReference type="GO" id="GO:0005737">
    <property type="term" value="C:cytoplasm"/>
    <property type="evidence" value="ECO:0007669"/>
    <property type="project" value="TreeGrafter"/>
</dbReference>
<dbReference type="GO" id="GO:0003723">
    <property type="term" value="F:RNA binding"/>
    <property type="evidence" value="ECO:0007669"/>
    <property type="project" value="UniProtKB-UniRule"/>
</dbReference>
<dbReference type="RefSeq" id="XP_031560672.1">
    <property type="nucleotide sequence ID" value="XM_031704812.1"/>
</dbReference>
<dbReference type="Pfam" id="PF00536">
    <property type="entry name" value="SAM_1"/>
    <property type="match status" value="1"/>
</dbReference>
<dbReference type="KEGG" id="aten:116296748"/>
<proteinExistence type="inferred from homology"/>
<keyword evidence="2" id="KW-0677">Repeat</keyword>
<evidence type="ECO:0000256" key="2">
    <source>
        <dbReference type="ARBA" id="ARBA00022737"/>
    </source>
</evidence>
<dbReference type="PANTHER" id="PTHR10627">
    <property type="entry name" value="SCP160"/>
    <property type="match status" value="1"/>
</dbReference>
<feature type="region of interest" description="Disordered" evidence="4">
    <location>
        <begin position="1"/>
        <end position="20"/>
    </location>
</feature>
<dbReference type="GeneID" id="116296748"/>
<dbReference type="SUPFAM" id="SSF54791">
    <property type="entry name" value="Eukaryotic type KH-domain (KH-domain type I)"/>
    <property type="match status" value="2"/>
</dbReference>
<dbReference type="InterPro" id="IPR047549">
    <property type="entry name" value="BICC1_KH-I_rpt1"/>
</dbReference>
<feature type="compositionally biased region" description="Polar residues" evidence="4">
    <location>
        <begin position="775"/>
        <end position="792"/>
    </location>
</feature>
<evidence type="ECO:0000256" key="3">
    <source>
        <dbReference type="PROSITE-ProRule" id="PRU00117"/>
    </source>
</evidence>
<organism evidence="6 7">
    <name type="scientific">Actinia tenebrosa</name>
    <name type="common">Australian red waratah sea anemone</name>
    <dbReference type="NCBI Taxonomy" id="6105"/>
    <lineage>
        <taxon>Eukaryota</taxon>
        <taxon>Metazoa</taxon>
        <taxon>Cnidaria</taxon>
        <taxon>Anthozoa</taxon>
        <taxon>Hexacorallia</taxon>
        <taxon>Actiniaria</taxon>
        <taxon>Actiniidae</taxon>
        <taxon>Actinia</taxon>
    </lineage>
</organism>
<dbReference type="AlphaFoldDB" id="A0A6P8I6L1"/>
<evidence type="ECO:0000313" key="6">
    <source>
        <dbReference type="Proteomes" id="UP000515163"/>
    </source>
</evidence>
<feature type="compositionally biased region" description="Low complexity" evidence="4">
    <location>
        <begin position="526"/>
        <end position="542"/>
    </location>
</feature>
<feature type="region of interest" description="Disordered" evidence="4">
    <location>
        <begin position="741"/>
        <end position="805"/>
    </location>
</feature>
<dbReference type="InterPro" id="IPR036612">
    <property type="entry name" value="KH_dom_type_1_sf"/>
</dbReference>
<dbReference type="InterPro" id="IPR004087">
    <property type="entry name" value="KH_dom"/>
</dbReference>
<dbReference type="Proteomes" id="UP000515163">
    <property type="component" value="Unplaced"/>
</dbReference>
<dbReference type="Pfam" id="PF24234">
    <property type="entry name" value="KH_BICC1_1st"/>
    <property type="match status" value="1"/>
</dbReference>
<feature type="compositionally biased region" description="Acidic residues" evidence="4">
    <location>
        <begin position="8"/>
        <end position="20"/>
    </location>
</feature>
<dbReference type="Gene3D" id="3.30.310.270">
    <property type="match status" value="1"/>
</dbReference>
<feature type="compositionally biased region" description="Polar residues" evidence="4">
    <location>
        <begin position="590"/>
        <end position="603"/>
    </location>
</feature>
<feature type="compositionally biased region" description="Low complexity" evidence="4">
    <location>
        <begin position="751"/>
        <end position="763"/>
    </location>
</feature>
<dbReference type="PANTHER" id="PTHR10627:SF69">
    <property type="entry name" value="PROTEIN BICAUDAL C"/>
    <property type="match status" value="1"/>
</dbReference>
<dbReference type="Gene3D" id="1.10.150.50">
    <property type="entry name" value="Transcription Factor, Ets-1"/>
    <property type="match status" value="1"/>
</dbReference>
<dbReference type="OrthoDB" id="271862at2759"/>
<feature type="domain" description="SAM" evidence="5">
    <location>
        <begin position="806"/>
        <end position="869"/>
    </location>
</feature>
<dbReference type="InterPro" id="IPR047553">
    <property type="entry name" value="BICC1_KH-I_rpt3"/>
</dbReference>
<dbReference type="SUPFAM" id="SSF47769">
    <property type="entry name" value="SAM/Pointed domain"/>
    <property type="match status" value="1"/>
</dbReference>
<feature type="compositionally biased region" description="Pro residues" evidence="4">
    <location>
        <begin position="489"/>
        <end position="500"/>
    </location>
</feature>
<feature type="region of interest" description="Disordered" evidence="4">
    <location>
        <begin position="471"/>
        <end position="635"/>
    </location>
</feature>
<dbReference type="CDD" id="cd22422">
    <property type="entry name" value="KH-I_BICC1_rpt3"/>
    <property type="match status" value="1"/>
</dbReference>
<dbReference type="SMART" id="SM00454">
    <property type="entry name" value="SAM"/>
    <property type="match status" value="1"/>
</dbReference>
<dbReference type="InterPro" id="IPR054727">
    <property type="entry name" value="BICC1_KH"/>
</dbReference>
<dbReference type="SMART" id="SM00322">
    <property type="entry name" value="KH"/>
    <property type="match status" value="2"/>
</dbReference>
<dbReference type="InterPro" id="IPR013761">
    <property type="entry name" value="SAM/pointed_sf"/>
</dbReference>
<protein>
    <submittedName>
        <fullName evidence="7">Protein bicaudal C homolog 1-like isoform X1</fullName>
    </submittedName>
</protein>
<dbReference type="InParanoid" id="A0A6P8I6L1"/>
<accession>A0A6P8I6L1</accession>